<evidence type="ECO:0000256" key="2">
    <source>
        <dbReference type="SAM" id="SignalP"/>
    </source>
</evidence>
<keyword evidence="2" id="KW-0732">Signal</keyword>
<feature type="compositionally biased region" description="Low complexity" evidence="1">
    <location>
        <begin position="97"/>
        <end position="125"/>
    </location>
</feature>
<proteinExistence type="predicted"/>
<evidence type="ECO:0000313" key="3">
    <source>
        <dbReference type="EMBL" id="CAA9288175.1"/>
    </source>
</evidence>
<feature type="compositionally biased region" description="Basic and acidic residues" evidence="1">
    <location>
        <begin position="54"/>
        <end position="67"/>
    </location>
</feature>
<protein>
    <submittedName>
        <fullName evidence="3">Uncharacterized protein</fullName>
    </submittedName>
</protein>
<feature type="chain" id="PRO_5038984273" evidence="2">
    <location>
        <begin position="37"/>
        <end position="252"/>
    </location>
</feature>
<feature type="signal peptide" evidence="2">
    <location>
        <begin position="1"/>
        <end position="36"/>
    </location>
</feature>
<reference evidence="3" key="1">
    <citation type="submission" date="2020-02" db="EMBL/GenBank/DDBJ databases">
        <authorList>
            <person name="Meier V. D."/>
        </authorList>
    </citation>
    <scope>NUCLEOTIDE SEQUENCE</scope>
    <source>
        <strain evidence="3">AVDCRST_MAG54</strain>
    </source>
</reference>
<feature type="region of interest" description="Disordered" evidence="1">
    <location>
        <begin position="50"/>
        <end position="220"/>
    </location>
</feature>
<name>A0A6J4JUR7_9PSEU</name>
<dbReference type="AlphaFoldDB" id="A0A6J4JUR7"/>
<gene>
    <name evidence="3" type="ORF">AVDCRST_MAG54-4212</name>
</gene>
<dbReference type="EMBL" id="CADCTH010000531">
    <property type="protein sequence ID" value="CAA9288175.1"/>
    <property type="molecule type" value="Genomic_DNA"/>
</dbReference>
<evidence type="ECO:0000256" key="1">
    <source>
        <dbReference type="SAM" id="MobiDB-lite"/>
    </source>
</evidence>
<organism evidence="3">
    <name type="scientific">uncultured Actinomycetospora sp</name>
    <dbReference type="NCBI Taxonomy" id="1135996"/>
    <lineage>
        <taxon>Bacteria</taxon>
        <taxon>Bacillati</taxon>
        <taxon>Actinomycetota</taxon>
        <taxon>Actinomycetes</taxon>
        <taxon>Pseudonocardiales</taxon>
        <taxon>Pseudonocardiaceae</taxon>
        <taxon>Actinomycetospora</taxon>
        <taxon>environmental samples</taxon>
    </lineage>
</organism>
<accession>A0A6J4JUR7</accession>
<feature type="compositionally biased region" description="Acidic residues" evidence="1">
    <location>
        <begin position="138"/>
        <end position="161"/>
    </location>
</feature>
<sequence>MPAHRAARRTRRTRAAALGGLSLLALLGPGAGAALAAGADIHNCGDFEYQEDAQDVHDADTSDPNRLDDDDDDVAREDLPPRPAHTELGLDGEATPSSSSSRSSSASHSSADSSPVDTVDTVVSSADRDCDDFSTQAEAEDALDADPSDPERLDADDDGEACESSTYGDEVETEPAAVSSPGSDDGSEHDSAGATTTHASPEYPVGGVEAGDGSAPSDETPFLLASGLLAATAVGGATVARHARTGGRHRRV</sequence>